<dbReference type="PANTHER" id="PTHR43265">
    <property type="entry name" value="ESTERASE ESTD"/>
    <property type="match status" value="1"/>
</dbReference>
<keyword evidence="2" id="KW-0378">Hydrolase</keyword>
<evidence type="ECO:0000313" key="2">
    <source>
        <dbReference type="EMBL" id="GHD77162.1"/>
    </source>
</evidence>
<proteinExistence type="predicted"/>
<evidence type="ECO:0000259" key="1">
    <source>
        <dbReference type="Pfam" id="PF12697"/>
    </source>
</evidence>
<dbReference type="SUPFAM" id="SSF53474">
    <property type="entry name" value="alpha/beta-Hydrolases"/>
    <property type="match status" value="1"/>
</dbReference>
<dbReference type="Proteomes" id="UP000662678">
    <property type="component" value="Unassembled WGS sequence"/>
</dbReference>
<accession>A0ABQ3HAR8</accession>
<sequence>MLAANLVAWWEGEAGWQGGRSVKGADHADVLAWLLLARSGPSRKRRKTVKELVKASTDMETFIDAPGPHGLLKGTMLGPASKHDPVVLIIPGSGPTDRDGNNPLGINASTYRLLAEGLAARNITTVRIDKRGLFASTAATPDPNAVTIADYVTDIDAWVSAIRQHTGAPSIWLLGHSEGGLVALAADKKREDVCGLLLVSTPGRRAGELLREQLSVNPANAPILCQALSAIDSLENGNRVDTTNMSPALLGLFRPQVQGFLISEFSYDPALLLENYPKPVLILQGLRDIQVREIDARILKQADPQAMLALLPNVNHVLKHVASDEWTDNVATYADPELPLAPGVIEAISDFIEKSDVCLSKELPLWVDSGL</sequence>
<feature type="domain" description="AB hydrolase-1" evidence="1">
    <location>
        <begin position="87"/>
        <end position="318"/>
    </location>
</feature>
<evidence type="ECO:0000313" key="3">
    <source>
        <dbReference type="Proteomes" id="UP000662678"/>
    </source>
</evidence>
<protein>
    <submittedName>
        <fullName evidence="2">Alpha/beta hydrolase</fullName>
    </submittedName>
</protein>
<dbReference type="Pfam" id="PF12697">
    <property type="entry name" value="Abhydrolase_6"/>
    <property type="match status" value="1"/>
</dbReference>
<dbReference type="RefSeq" id="WP_229799676.1">
    <property type="nucleotide sequence ID" value="NZ_BMYP01000019.1"/>
</dbReference>
<dbReference type="InterPro" id="IPR053145">
    <property type="entry name" value="AB_hydrolase_Est10"/>
</dbReference>
<keyword evidence="3" id="KW-1185">Reference proteome</keyword>
<reference evidence="3" key="1">
    <citation type="journal article" date="2019" name="Int. J. Syst. Evol. Microbiol.">
        <title>The Global Catalogue of Microorganisms (GCM) 10K type strain sequencing project: providing services to taxonomists for standard genome sequencing and annotation.</title>
        <authorList>
            <consortium name="The Broad Institute Genomics Platform"/>
            <consortium name="The Broad Institute Genome Sequencing Center for Infectious Disease"/>
            <person name="Wu L."/>
            <person name="Ma J."/>
        </authorList>
    </citation>
    <scope>NUCLEOTIDE SEQUENCE [LARGE SCALE GENOMIC DNA]</scope>
    <source>
        <strain evidence="3">KCTC 23713</strain>
    </source>
</reference>
<dbReference type="GO" id="GO:0016787">
    <property type="term" value="F:hydrolase activity"/>
    <property type="evidence" value="ECO:0007669"/>
    <property type="project" value="UniProtKB-KW"/>
</dbReference>
<dbReference type="InterPro" id="IPR000073">
    <property type="entry name" value="AB_hydrolase_1"/>
</dbReference>
<dbReference type="InterPro" id="IPR029058">
    <property type="entry name" value="AB_hydrolase_fold"/>
</dbReference>
<dbReference type="Gene3D" id="3.40.50.1820">
    <property type="entry name" value="alpha/beta hydrolase"/>
    <property type="match status" value="1"/>
</dbReference>
<comment type="caution">
    <text evidence="2">The sequence shown here is derived from an EMBL/GenBank/DDBJ whole genome shotgun (WGS) entry which is preliminary data.</text>
</comment>
<organism evidence="2 3">
    <name type="scientific">Vogesella fluminis</name>
    <dbReference type="NCBI Taxonomy" id="1069161"/>
    <lineage>
        <taxon>Bacteria</taxon>
        <taxon>Pseudomonadati</taxon>
        <taxon>Pseudomonadota</taxon>
        <taxon>Betaproteobacteria</taxon>
        <taxon>Neisseriales</taxon>
        <taxon>Chromobacteriaceae</taxon>
        <taxon>Vogesella</taxon>
    </lineage>
</organism>
<gene>
    <name evidence="2" type="ORF">GCM10011419_17480</name>
</gene>
<dbReference type="EMBL" id="BMYP01000019">
    <property type="protein sequence ID" value="GHD77162.1"/>
    <property type="molecule type" value="Genomic_DNA"/>
</dbReference>
<name>A0ABQ3HAR8_9NEIS</name>
<dbReference type="PANTHER" id="PTHR43265:SF1">
    <property type="entry name" value="ESTERASE ESTD"/>
    <property type="match status" value="1"/>
</dbReference>